<dbReference type="InterPro" id="IPR019734">
    <property type="entry name" value="TPR_rpt"/>
</dbReference>
<keyword evidence="6" id="KW-1185">Reference proteome</keyword>
<keyword evidence="3" id="KW-0812">Transmembrane</keyword>
<feature type="domain" description="Cytochrome c-type biogenesis protein H Ig-like" evidence="4">
    <location>
        <begin position="297"/>
        <end position="389"/>
    </location>
</feature>
<evidence type="ECO:0000256" key="3">
    <source>
        <dbReference type="SAM" id="Phobius"/>
    </source>
</evidence>
<comment type="subcellular location">
    <subcellularLocation>
        <location evidence="1">Cell envelope</location>
    </subcellularLocation>
</comment>
<name>A0ABS0Z6L1_9GAMM</name>
<dbReference type="SMART" id="SM00028">
    <property type="entry name" value="TPR"/>
    <property type="match status" value="2"/>
</dbReference>
<dbReference type="Pfam" id="PF23892">
    <property type="entry name" value="Ig_CycH"/>
    <property type="match status" value="1"/>
</dbReference>
<dbReference type="PANTHER" id="PTHR47870:SF1">
    <property type="entry name" value="CYTOCHROME C-TYPE BIOGENESIS PROTEIN CCMH"/>
    <property type="match status" value="1"/>
</dbReference>
<evidence type="ECO:0000313" key="5">
    <source>
        <dbReference type="EMBL" id="MBJ7549277.1"/>
    </source>
</evidence>
<feature type="transmembrane region" description="Helical" evidence="3">
    <location>
        <begin position="6"/>
        <end position="24"/>
    </location>
</feature>
<keyword evidence="2" id="KW-0201">Cytochrome c-type biogenesis</keyword>
<dbReference type="NCBIfam" id="TIGR03142">
    <property type="entry name" value="cytochro_ccmI"/>
    <property type="match status" value="1"/>
</dbReference>
<dbReference type="InterPro" id="IPR011990">
    <property type="entry name" value="TPR-like_helical_dom_sf"/>
</dbReference>
<dbReference type="Gene3D" id="1.25.40.10">
    <property type="entry name" value="Tetratricopeptide repeat domain"/>
    <property type="match status" value="1"/>
</dbReference>
<dbReference type="RefSeq" id="WP_199460257.1">
    <property type="nucleotide sequence ID" value="NZ_JAEMUH010000001.1"/>
</dbReference>
<dbReference type="SUPFAM" id="SSF48452">
    <property type="entry name" value="TPR-like"/>
    <property type="match status" value="1"/>
</dbReference>
<keyword evidence="3" id="KW-1133">Transmembrane helix</keyword>
<gene>
    <name evidence="5" type="primary">ccmI</name>
    <name evidence="5" type="ORF">JHD44_01150</name>
</gene>
<feature type="transmembrane region" description="Helical" evidence="3">
    <location>
        <begin position="92"/>
        <end position="110"/>
    </location>
</feature>
<dbReference type="PANTHER" id="PTHR47870">
    <property type="entry name" value="CYTOCHROME C-TYPE BIOGENESIS PROTEIN CCMH"/>
    <property type="match status" value="1"/>
</dbReference>
<accession>A0ABS0Z6L1</accession>
<evidence type="ECO:0000313" key="6">
    <source>
        <dbReference type="Proteomes" id="UP000598488"/>
    </source>
</evidence>
<dbReference type="Proteomes" id="UP000598488">
    <property type="component" value="Unassembled WGS sequence"/>
</dbReference>
<sequence>MILAWVIMIAVTAISLLYLLRSILRQRTYEQNEDAGQSFLAIRKQEVEEERLAGRLTDSEAQQLHQDISSEARYINEHGTLILNREVRWARLFLSGAVAIILVGSVTLYHKLGFAPDVLFTQKMLERSANDQDIADFLDYRVARYDRAEDWYYLASEQVLAQDYPSAIASYRQVLEKLGPESEDRINVQVELAQAMFYANNNMVSDSMRETVAEVLKATPNNVKALGLQGIIHFDAAQYEAAILTWQKAIQLGTDRQERLDLLSGIAAARKQGGITEEQVPALISHRLQLKLILASGSVQQDDVYLVYAKAPDQAMPVAIQRISAQEFDAPIVLTNIDNLMPGKTLAEVTTVDIIVKRSNSLAQDLSQGEIVGHLSSVPSRSGKIFKVKVSL</sequence>
<dbReference type="InterPro" id="IPR056412">
    <property type="entry name" value="Ig_CycH"/>
</dbReference>
<evidence type="ECO:0000256" key="2">
    <source>
        <dbReference type="ARBA" id="ARBA00022748"/>
    </source>
</evidence>
<dbReference type="InterPro" id="IPR017560">
    <property type="entry name" value="Cyt_c_biogenesis_CcmI"/>
</dbReference>
<evidence type="ECO:0000256" key="1">
    <source>
        <dbReference type="ARBA" id="ARBA00004196"/>
    </source>
</evidence>
<organism evidence="5 6">
    <name type="scientific">Marinomonas ostreistagni</name>
    <dbReference type="NCBI Taxonomy" id="359209"/>
    <lineage>
        <taxon>Bacteria</taxon>
        <taxon>Pseudomonadati</taxon>
        <taxon>Pseudomonadota</taxon>
        <taxon>Gammaproteobacteria</taxon>
        <taxon>Oceanospirillales</taxon>
        <taxon>Oceanospirillaceae</taxon>
        <taxon>Marinomonas</taxon>
    </lineage>
</organism>
<comment type="caution">
    <text evidence="5">The sequence shown here is derived from an EMBL/GenBank/DDBJ whole genome shotgun (WGS) entry which is preliminary data.</text>
</comment>
<proteinExistence type="predicted"/>
<reference evidence="5 6" key="1">
    <citation type="submission" date="2020-12" db="EMBL/GenBank/DDBJ databases">
        <title>Comparative genome analysis of fungal antagonists Marinomonas ostreistagni 398 and M. spartinae 468.</title>
        <authorList>
            <person name="Fields J.L."/>
            <person name="Mavrodi O.V."/>
            <person name="Biber P.D."/>
            <person name="Indest K.J."/>
            <person name="Mavrodi D.V."/>
        </authorList>
    </citation>
    <scope>NUCLEOTIDE SEQUENCE [LARGE SCALE GENOMIC DNA]</scope>
    <source>
        <strain evidence="5 6">USM7</strain>
    </source>
</reference>
<dbReference type="InterPro" id="IPR051263">
    <property type="entry name" value="C-type_cytochrome_biogenesis"/>
</dbReference>
<evidence type="ECO:0000259" key="4">
    <source>
        <dbReference type="Pfam" id="PF23892"/>
    </source>
</evidence>
<keyword evidence="3" id="KW-0472">Membrane</keyword>
<protein>
    <submittedName>
        <fullName evidence="5">C-type cytochrome biogenesis protein CcmI</fullName>
    </submittedName>
</protein>
<dbReference type="EMBL" id="JAEMUH010000001">
    <property type="protein sequence ID" value="MBJ7549277.1"/>
    <property type="molecule type" value="Genomic_DNA"/>
</dbReference>